<keyword evidence="4" id="KW-0378">Hydrolase</keyword>
<dbReference type="InterPro" id="IPR049730">
    <property type="entry name" value="SNF2/RAD54-like_C"/>
</dbReference>
<evidence type="ECO:0000256" key="1">
    <source>
        <dbReference type="ARBA" id="ARBA00004123"/>
    </source>
</evidence>
<dbReference type="Pfam" id="PF00271">
    <property type="entry name" value="Helicase_C"/>
    <property type="match status" value="1"/>
</dbReference>
<evidence type="ECO:0000256" key="7">
    <source>
        <dbReference type="SAM" id="Coils"/>
    </source>
</evidence>
<dbReference type="InterPro" id="IPR038718">
    <property type="entry name" value="SNF2-like_sf"/>
</dbReference>
<feature type="domain" description="Helicase C-terminal" evidence="10">
    <location>
        <begin position="355"/>
        <end position="509"/>
    </location>
</feature>
<dbReference type="Proteomes" id="UP000887581">
    <property type="component" value="Unplaced"/>
</dbReference>
<evidence type="ECO:0000259" key="10">
    <source>
        <dbReference type="PROSITE" id="PS51194"/>
    </source>
</evidence>
<evidence type="ECO:0000256" key="4">
    <source>
        <dbReference type="ARBA" id="ARBA00022801"/>
    </source>
</evidence>
<feature type="signal peptide" evidence="8">
    <location>
        <begin position="1"/>
        <end position="20"/>
    </location>
</feature>
<dbReference type="PANTHER" id="PTHR47157">
    <property type="entry name" value="CHROMODOMAIN-HELICASE-DNA-BINDING PROTEIN 1-LIKE"/>
    <property type="match status" value="1"/>
</dbReference>
<dbReference type="InterPro" id="IPR014001">
    <property type="entry name" value="Helicase_ATP-bd"/>
</dbReference>
<evidence type="ECO:0000259" key="9">
    <source>
        <dbReference type="PROSITE" id="PS51192"/>
    </source>
</evidence>
<dbReference type="GO" id="GO:0006338">
    <property type="term" value="P:chromatin remodeling"/>
    <property type="evidence" value="ECO:0007669"/>
    <property type="project" value="InterPro"/>
</dbReference>
<dbReference type="WBParaSite" id="sdigi.contig145.g5195.t1">
    <property type="protein sequence ID" value="sdigi.contig145.g5195.t1"/>
    <property type="gene ID" value="sdigi.contig145.g5195"/>
</dbReference>
<dbReference type="SMART" id="SM00490">
    <property type="entry name" value="HELICc"/>
    <property type="match status" value="1"/>
</dbReference>
<comment type="subcellular location">
    <subcellularLocation>
        <location evidence="1">Nucleus</location>
    </subcellularLocation>
</comment>
<dbReference type="CDD" id="cd18793">
    <property type="entry name" value="SF2_C_SNF"/>
    <property type="match status" value="1"/>
</dbReference>
<dbReference type="PROSITE" id="PS51194">
    <property type="entry name" value="HELICASE_CTER"/>
    <property type="match status" value="1"/>
</dbReference>
<dbReference type="InterPro" id="IPR001650">
    <property type="entry name" value="Helicase_C-like"/>
</dbReference>
<feature type="domain" description="Helicase ATP-binding" evidence="9">
    <location>
        <begin position="57"/>
        <end position="221"/>
    </location>
</feature>
<dbReference type="InterPro" id="IPR000330">
    <property type="entry name" value="SNF2_N"/>
</dbReference>
<keyword evidence="11" id="KW-1185">Reference proteome</keyword>
<dbReference type="SMART" id="SM00487">
    <property type="entry name" value="DEXDc"/>
    <property type="match status" value="1"/>
</dbReference>
<keyword evidence="5" id="KW-0067">ATP-binding</keyword>
<dbReference type="GO" id="GO:0003678">
    <property type="term" value="F:DNA helicase activity"/>
    <property type="evidence" value="ECO:0007669"/>
    <property type="project" value="InterPro"/>
</dbReference>
<dbReference type="InterPro" id="IPR043472">
    <property type="entry name" value="Macro_dom-like"/>
</dbReference>
<dbReference type="PROSITE" id="PS51192">
    <property type="entry name" value="HELICASE_ATP_BIND_1"/>
    <property type="match status" value="1"/>
</dbReference>
<dbReference type="PANTHER" id="PTHR47157:SF1">
    <property type="entry name" value="CHROMODOMAIN-HELICASE-DNA-BINDING PROTEIN 1-LIKE"/>
    <property type="match status" value="1"/>
</dbReference>
<dbReference type="GO" id="GO:0005524">
    <property type="term" value="F:ATP binding"/>
    <property type="evidence" value="ECO:0007669"/>
    <property type="project" value="UniProtKB-KW"/>
</dbReference>
<keyword evidence="7" id="KW-0175">Coiled coil</keyword>
<sequence>MFGRYCFSFLAFGLISMSYASPVELKNNDELPVTTSSTIEAVVSLREHQIIGVKQILQWHDKKHGGIVSDEMGLGKTCQAIGAIVCLLRSNNAGRHLIVCPLSVLRHWQDELLRFGLGQLHVITYIGNADARKMIREELRNSNDWNVLLTTYEMVICDGHSFHWTWSSLFVDEAHRLKSKKSSLHRIIREMSVEFMVLLTGTPVQNSISELHSLLSLIDPIGFPLYDQEYFVMKYQRTCDKQIALELQHILSNYLLRRTKQMIHFDIPNRSELIIYHGITEIQKNMYRAILSRNYKYFENMGNKDIQEVGKKMSLLNVLMQLRKCVAHPYLFNGVEPEPFTEGNHLFEVSGKFFLLDRLLAFLAAKGHRVLIFSQMTSVLDIAQDYLTYRGYNYRRLDGSVRAEERFAAINHFQADPDIFCFLLSTRAGGIGLNLTAGDTVIFLDSDFNPQNDIQAAARPVKILRLVARFTVEDMILCRAKRKLKLTREILEENSDASSRLSNEETDLEELNTEKIEQLIGRTDENGHWICDKKEQVESFEAKKEENEEMENMYIFEGHDYKQDLEVLRSISAESKSVELAEVSSVRGTIVKQMRKRLSKSEIEERQKKRKETLERKKKLKDEIEQKKNEQKMKKWLQSGYKSGSLPLREVDEIQDTDINPSYGPYFVYGSVTDAQKAPTDNSDCALIIHVVDDSGVFGCGGVFDALREKSQQIIKTYELAGKMGDLHLGDAHLIEDIASEFPITPLRQSSQCGDNDVVSEADQSDLRTCSKWKISVVLLVAQHHRKRDSIDHNVLSECLKKVAFYATNSNIRSVHMPRIGYNMKNISWYMIERLIRRILVSRGIHTYVYYSKGKTNSANGSITIY</sequence>
<dbReference type="AlphaFoldDB" id="A0A915PGC4"/>
<evidence type="ECO:0000256" key="8">
    <source>
        <dbReference type="SAM" id="SignalP"/>
    </source>
</evidence>
<dbReference type="InterPro" id="IPR027417">
    <property type="entry name" value="P-loop_NTPase"/>
</dbReference>
<evidence type="ECO:0000313" key="11">
    <source>
        <dbReference type="Proteomes" id="UP000887581"/>
    </source>
</evidence>
<dbReference type="Pfam" id="PF00176">
    <property type="entry name" value="SNF2-rel_dom"/>
    <property type="match status" value="1"/>
</dbReference>
<keyword evidence="8" id="KW-0732">Signal</keyword>
<dbReference type="GO" id="GO:0006281">
    <property type="term" value="P:DNA repair"/>
    <property type="evidence" value="ECO:0007669"/>
    <property type="project" value="InterPro"/>
</dbReference>
<reference evidence="12" key="1">
    <citation type="submission" date="2022-11" db="UniProtKB">
        <authorList>
            <consortium name="WormBaseParasite"/>
        </authorList>
    </citation>
    <scope>IDENTIFICATION</scope>
</reference>
<evidence type="ECO:0000256" key="3">
    <source>
        <dbReference type="ARBA" id="ARBA00022741"/>
    </source>
</evidence>
<evidence type="ECO:0000256" key="6">
    <source>
        <dbReference type="ARBA" id="ARBA00023242"/>
    </source>
</evidence>
<evidence type="ECO:0000313" key="12">
    <source>
        <dbReference type="WBParaSite" id="sdigi.contig145.g5195.t1"/>
    </source>
</evidence>
<dbReference type="Gene3D" id="3.40.50.10810">
    <property type="entry name" value="Tandem AAA-ATPase domain"/>
    <property type="match status" value="1"/>
</dbReference>
<proteinExistence type="inferred from homology"/>
<dbReference type="Gene3D" id="3.40.50.300">
    <property type="entry name" value="P-loop containing nucleotide triphosphate hydrolases"/>
    <property type="match status" value="1"/>
</dbReference>
<protein>
    <submittedName>
        <fullName evidence="12">Uncharacterized protein</fullName>
    </submittedName>
</protein>
<dbReference type="SUPFAM" id="SSF52949">
    <property type="entry name" value="Macro domain-like"/>
    <property type="match status" value="1"/>
</dbReference>
<accession>A0A915PGC4</accession>
<dbReference type="GO" id="GO:0016787">
    <property type="term" value="F:hydrolase activity"/>
    <property type="evidence" value="ECO:0007669"/>
    <property type="project" value="UniProtKB-KW"/>
</dbReference>
<name>A0A915PGC4_9BILA</name>
<organism evidence="11 12">
    <name type="scientific">Setaria digitata</name>
    <dbReference type="NCBI Taxonomy" id="48799"/>
    <lineage>
        <taxon>Eukaryota</taxon>
        <taxon>Metazoa</taxon>
        <taxon>Ecdysozoa</taxon>
        <taxon>Nematoda</taxon>
        <taxon>Chromadorea</taxon>
        <taxon>Rhabditida</taxon>
        <taxon>Spirurina</taxon>
        <taxon>Spiruromorpha</taxon>
        <taxon>Filarioidea</taxon>
        <taxon>Setariidae</taxon>
        <taxon>Setaria</taxon>
    </lineage>
</organism>
<comment type="similarity">
    <text evidence="2">Belongs to the SNF2/RAD54 helicase family.</text>
</comment>
<dbReference type="Gene3D" id="3.40.220.10">
    <property type="entry name" value="Leucine Aminopeptidase, subunit E, domain 1"/>
    <property type="match status" value="1"/>
</dbReference>
<keyword evidence="3" id="KW-0547">Nucleotide-binding</keyword>
<dbReference type="GO" id="GO:0005634">
    <property type="term" value="C:nucleus"/>
    <property type="evidence" value="ECO:0007669"/>
    <property type="project" value="UniProtKB-SubCell"/>
</dbReference>
<dbReference type="SUPFAM" id="SSF52540">
    <property type="entry name" value="P-loop containing nucleoside triphosphate hydrolases"/>
    <property type="match status" value="2"/>
</dbReference>
<feature type="chain" id="PRO_5036849651" evidence="8">
    <location>
        <begin position="21"/>
        <end position="866"/>
    </location>
</feature>
<feature type="coiled-coil region" evidence="7">
    <location>
        <begin position="494"/>
        <end position="553"/>
    </location>
</feature>
<evidence type="ECO:0000256" key="2">
    <source>
        <dbReference type="ARBA" id="ARBA00007025"/>
    </source>
</evidence>
<dbReference type="InterPro" id="IPR031053">
    <property type="entry name" value="ALC1"/>
</dbReference>
<keyword evidence="6" id="KW-0539">Nucleus</keyword>
<evidence type="ECO:0000256" key="5">
    <source>
        <dbReference type="ARBA" id="ARBA00022840"/>
    </source>
</evidence>
<feature type="coiled-coil region" evidence="7">
    <location>
        <begin position="591"/>
        <end position="634"/>
    </location>
</feature>